<sequence>MKTDNYKHMKKIMEEKKIRRNLYRVLRKTGVQKNDIQPEASFRKDLNFDSVDWKIFTFYLEGIFNISIRDEELLNLASVNDTVKFLKHTA</sequence>
<dbReference type="Gene3D" id="1.10.1200.10">
    <property type="entry name" value="ACP-like"/>
    <property type="match status" value="1"/>
</dbReference>
<dbReference type="EMBL" id="QWET01000022">
    <property type="protein sequence ID" value="RIH63309.1"/>
    <property type="molecule type" value="Genomic_DNA"/>
</dbReference>
<dbReference type="AlphaFoldDB" id="A0A399CUD4"/>
<evidence type="ECO:0000313" key="2">
    <source>
        <dbReference type="EMBL" id="RIH63309.1"/>
    </source>
</evidence>
<dbReference type="Pfam" id="PF00550">
    <property type="entry name" value="PP-binding"/>
    <property type="match status" value="1"/>
</dbReference>
<evidence type="ECO:0000259" key="1">
    <source>
        <dbReference type="Pfam" id="PF00550"/>
    </source>
</evidence>
<name>A0A399CUD4_9BACT</name>
<reference evidence="2 3" key="1">
    <citation type="journal article" date="2015" name="Int. J. Syst. Evol. Microbiol.">
        <title>Mariniphaga sediminis sp. nov., isolated from coastal sediment.</title>
        <authorList>
            <person name="Wang F.Q."/>
            <person name="Shen Q.Y."/>
            <person name="Chen G.J."/>
            <person name="Du Z.J."/>
        </authorList>
    </citation>
    <scope>NUCLEOTIDE SEQUENCE [LARGE SCALE GENOMIC DNA]</scope>
    <source>
        <strain evidence="2 3">SY21</strain>
    </source>
</reference>
<keyword evidence="3" id="KW-1185">Reference proteome</keyword>
<accession>A0A399CUD4</accession>
<dbReference type="Proteomes" id="UP000266441">
    <property type="component" value="Unassembled WGS sequence"/>
</dbReference>
<feature type="domain" description="Carrier" evidence="1">
    <location>
        <begin position="27"/>
        <end position="86"/>
    </location>
</feature>
<comment type="caution">
    <text evidence="2">The sequence shown here is derived from an EMBL/GenBank/DDBJ whole genome shotgun (WGS) entry which is preliminary data.</text>
</comment>
<dbReference type="InterPro" id="IPR036736">
    <property type="entry name" value="ACP-like_sf"/>
</dbReference>
<dbReference type="InterPro" id="IPR009081">
    <property type="entry name" value="PP-bd_ACP"/>
</dbReference>
<protein>
    <submittedName>
        <fullName evidence="2">Acyl carrier protein</fullName>
    </submittedName>
</protein>
<proteinExistence type="predicted"/>
<evidence type="ECO:0000313" key="3">
    <source>
        <dbReference type="Proteomes" id="UP000266441"/>
    </source>
</evidence>
<dbReference type="SUPFAM" id="SSF47336">
    <property type="entry name" value="ACP-like"/>
    <property type="match status" value="1"/>
</dbReference>
<organism evidence="2 3">
    <name type="scientific">Mariniphaga sediminis</name>
    <dbReference type="NCBI Taxonomy" id="1628158"/>
    <lineage>
        <taxon>Bacteria</taxon>
        <taxon>Pseudomonadati</taxon>
        <taxon>Bacteroidota</taxon>
        <taxon>Bacteroidia</taxon>
        <taxon>Marinilabiliales</taxon>
        <taxon>Prolixibacteraceae</taxon>
        <taxon>Mariniphaga</taxon>
    </lineage>
</organism>
<gene>
    <name evidence="2" type="ORF">D1164_20175</name>
</gene>